<evidence type="ECO:0000259" key="2">
    <source>
        <dbReference type="PROSITE" id="PS50887"/>
    </source>
</evidence>
<dbReference type="CDD" id="cd01949">
    <property type="entry name" value="GGDEF"/>
    <property type="match status" value="1"/>
</dbReference>
<dbReference type="NCBIfam" id="TIGR00254">
    <property type="entry name" value="GGDEF"/>
    <property type="match status" value="1"/>
</dbReference>
<dbReference type="PROSITE" id="PS50887">
    <property type="entry name" value="GGDEF"/>
    <property type="match status" value="1"/>
</dbReference>
<dbReference type="InterPro" id="IPR043128">
    <property type="entry name" value="Rev_trsase/Diguanyl_cyclase"/>
</dbReference>
<evidence type="ECO:0000259" key="1">
    <source>
        <dbReference type="PROSITE" id="PS50113"/>
    </source>
</evidence>
<dbReference type="NCBIfam" id="TIGR00229">
    <property type="entry name" value="sensory_box"/>
    <property type="match status" value="1"/>
</dbReference>
<organism evidence="3 4">
    <name type="scientific">Kosakonia sacchari</name>
    <dbReference type="NCBI Taxonomy" id="1158459"/>
    <lineage>
        <taxon>Bacteria</taxon>
        <taxon>Pseudomonadati</taxon>
        <taxon>Pseudomonadota</taxon>
        <taxon>Gammaproteobacteria</taxon>
        <taxon>Enterobacterales</taxon>
        <taxon>Enterobacteriaceae</taxon>
        <taxon>Kosakonia</taxon>
    </lineage>
</organism>
<dbReference type="PANTHER" id="PTHR44757">
    <property type="entry name" value="DIGUANYLATE CYCLASE DGCP"/>
    <property type="match status" value="1"/>
</dbReference>
<accession>A0ABZ0MRL8</accession>
<dbReference type="SMART" id="SM00091">
    <property type="entry name" value="PAS"/>
    <property type="match status" value="1"/>
</dbReference>
<dbReference type="InterPro" id="IPR000014">
    <property type="entry name" value="PAS"/>
</dbReference>
<dbReference type="InterPro" id="IPR052155">
    <property type="entry name" value="Biofilm_reg_signaling"/>
</dbReference>
<evidence type="ECO:0000313" key="4">
    <source>
        <dbReference type="Proteomes" id="UP001302368"/>
    </source>
</evidence>
<dbReference type="EC" id="2.7.7.65" evidence="3"/>
<dbReference type="Pfam" id="PF08447">
    <property type="entry name" value="PAS_3"/>
    <property type="match status" value="1"/>
</dbReference>
<dbReference type="InterPro" id="IPR035965">
    <property type="entry name" value="PAS-like_dom_sf"/>
</dbReference>
<dbReference type="PROSITE" id="PS50113">
    <property type="entry name" value="PAC"/>
    <property type="match status" value="1"/>
</dbReference>
<dbReference type="InterPro" id="IPR000700">
    <property type="entry name" value="PAS-assoc_C"/>
</dbReference>
<dbReference type="SMART" id="SM00267">
    <property type="entry name" value="GGDEF"/>
    <property type="match status" value="1"/>
</dbReference>
<sequence length="329" mass="36702">MSETALKQQIQNLKKHNARLVRIARDARNKLSAALDGTGLCLWQLDVPSGKLIIFNRRWGSMLGYQPKALSAHFDVWREHLHEDDRQQVLDAFYDHLHGKTPFYEALHRMRHKNGTVTWVLDRGRVTDRDASGAPLKVTGTHIDMTKEKQYEEQLALLANHDPLTGLANRHALLQHFAELNLAGPLCVAFIDLDDFKAVNDTFGHRSGDELLIQLSQRLRAACPERTVIGRLGGDEFVLLLPFALNSLLINSTAHSCLRAILSPFELDNGEASVGASIGIDEVQAGDDFVNALMRADRAMYHIKHTGKNGAAIGKILISLSPRHHEETP</sequence>
<feature type="domain" description="PAC" evidence="1">
    <location>
        <begin position="104"/>
        <end position="157"/>
    </location>
</feature>
<dbReference type="Gene3D" id="3.30.70.270">
    <property type="match status" value="1"/>
</dbReference>
<dbReference type="SMART" id="SM00086">
    <property type="entry name" value="PAC"/>
    <property type="match status" value="1"/>
</dbReference>
<dbReference type="RefSeq" id="WP_305734988.1">
    <property type="nucleotide sequence ID" value="NZ_CP137744.1"/>
</dbReference>
<dbReference type="SUPFAM" id="SSF55785">
    <property type="entry name" value="PYP-like sensor domain (PAS domain)"/>
    <property type="match status" value="1"/>
</dbReference>
<dbReference type="PANTHER" id="PTHR44757:SF2">
    <property type="entry name" value="BIOFILM ARCHITECTURE MAINTENANCE PROTEIN MBAA"/>
    <property type="match status" value="1"/>
</dbReference>
<dbReference type="InterPro" id="IPR000160">
    <property type="entry name" value="GGDEF_dom"/>
</dbReference>
<dbReference type="CDD" id="cd00130">
    <property type="entry name" value="PAS"/>
    <property type="match status" value="1"/>
</dbReference>
<feature type="domain" description="GGDEF" evidence="2">
    <location>
        <begin position="184"/>
        <end position="316"/>
    </location>
</feature>
<protein>
    <submittedName>
        <fullName evidence="3">Sensor domain-containing diguanylate cyclase</fullName>
        <ecNumber evidence="3">2.7.7.65</ecNumber>
    </submittedName>
</protein>
<reference evidence="3 4" key="1">
    <citation type="submission" date="2023-10" db="EMBL/GenBank/DDBJ databases">
        <title>Genome sequencing of the isolated polysaccharide-producing bacterium Kosakonia sacchari KS2022.</title>
        <authorList>
            <person name="Yi X."/>
        </authorList>
    </citation>
    <scope>NUCLEOTIDE SEQUENCE [LARGE SCALE GENOMIC DNA]</scope>
    <source>
        <strain evidence="3 4">KS2022</strain>
    </source>
</reference>
<dbReference type="SUPFAM" id="SSF55073">
    <property type="entry name" value="Nucleotide cyclase"/>
    <property type="match status" value="1"/>
</dbReference>
<keyword evidence="3" id="KW-0548">Nucleotidyltransferase</keyword>
<name>A0ABZ0MRL8_9ENTR</name>
<proteinExistence type="predicted"/>
<evidence type="ECO:0000313" key="3">
    <source>
        <dbReference type="EMBL" id="WOZ78129.1"/>
    </source>
</evidence>
<dbReference type="Pfam" id="PF00990">
    <property type="entry name" value="GGDEF"/>
    <property type="match status" value="1"/>
</dbReference>
<dbReference type="GO" id="GO:0052621">
    <property type="term" value="F:diguanylate cyclase activity"/>
    <property type="evidence" value="ECO:0007669"/>
    <property type="project" value="UniProtKB-EC"/>
</dbReference>
<dbReference type="InterPro" id="IPR013655">
    <property type="entry name" value="PAS_fold_3"/>
</dbReference>
<dbReference type="InterPro" id="IPR029787">
    <property type="entry name" value="Nucleotide_cyclase"/>
</dbReference>
<dbReference type="Gene3D" id="3.30.450.20">
    <property type="entry name" value="PAS domain"/>
    <property type="match status" value="1"/>
</dbReference>
<dbReference type="Proteomes" id="UP001302368">
    <property type="component" value="Chromosome"/>
</dbReference>
<keyword evidence="4" id="KW-1185">Reference proteome</keyword>
<dbReference type="EMBL" id="CP137744">
    <property type="protein sequence ID" value="WOZ78129.1"/>
    <property type="molecule type" value="Genomic_DNA"/>
</dbReference>
<gene>
    <name evidence="3" type="ORF">Q8Y70_03375</name>
</gene>
<keyword evidence="3" id="KW-0808">Transferase</keyword>
<dbReference type="InterPro" id="IPR001610">
    <property type="entry name" value="PAC"/>
</dbReference>